<reference evidence="3" key="1">
    <citation type="submission" date="2018-05" db="EMBL/GenBank/DDBJ databases">
        <authorList>
            <person name="Lanie J.A."/>
            <person name="Ng W.-L."/>
            <person name="Kazmierczak K.M."/>
            <person name="Andrzejewski T.M."/>
            <person name="Davidsen T.M."/>
            <person name="Wayne K.J."/>
            <person name="Tettelin H."/>
            <person name="Glass J.I."/>
            <person name="Rusch D."/>
            <person name="Podicherti R."/>
            <person name="Tsui H.-C.T."/>
            <person name="Winkler M.E."/>
        </authorList>
    </citation>
    <scope>NUCLEOTIDE SEQUENCE</scope>
</reference>
<dbReference type="AlphaFoldDB" id="A0A382XYE6"/>
<gene>
    <name evidence="3" type="ORF">METZ01_LOCUS428900</name>
</gene>
<evidence type="ECO:0000313" key="3">
    <source>
        <dbReference type="EMBL" id="SVD76046.1"/>
    </source>
</evidence>
<feature type="domain" description="DUF4396" evidence="2">
    <location>
        <begin position="23"/>
        <end position="149"/>
    </location>
</feature>
<proteinExistence type="predicted"/>
<feature type="transmembrane region" description="Helical" evidence="1">
    <location>
        <begin position="122"/>
        <end position="141"/>
    </location>
</feature>
<organism evidence="3">
    <name type="scientific">marine metagenome</name>
    <dbReference type="NCBI Taxonomy" id="408172"/>
    <lineage>
        <taxon>unclassified sequences</taxon>
        <taxon>metagenomes</taxon>
        <taxon>ecological metagenomes</taxon>
    </lineage>
</organism>
<dbReference type="EMBL" id="UINC01171469">
    <property type="protein sequence ID" value="SVD76046.1"/>
    <property type="molecule type" value="Genomic_DNA"/>
</dbReference>
<accession>A0A382XYE6</accession>
<dbReference type="Pfam" id="PF14342">
    <property type="entry name" value="DUF4396"/>
    <property type="match status" value="1"/>
</dbReference>
<evidence type="ECO:0000256" key="1">
    <source>
        <dbReference type="SAM" id="Phobius"/>
    </source>
</evidence>
<feature type="transmembrane region" description="Helical" evidence="1">
    <location>
        <begin position="93"/>
        <end position="116"/>
    </location>
</feature>
<protein>
    <recommendedName>
        <fullName evidence="2">DUF4396 domain-containing protein</fullName>
    </recommendedName>
</protein>
<feature type="transmembrane region" description="Helical" evidence="1">
    <location>
        <begin position="57"/>
        <end position="81"/>
    </location>
</feature>
<sequence>MNNASIVDNPKPKSLFHWKCKHTWRRSAKNTAWCLLGCSIGDFGTILYFQITEIQWATLSIMILAIINGIITSIILETVVLSRQISLRKAFKTAVGMSLISMISMEIAMNAIDWFILGEAKLVWWIIPLMLLAGFLTPWPYNYYRLKKYNIACH</sequence>
<evidence type="ECO:0000259" key="2">
    <source>
        <dbReference type="Pfam" id="PF14342"/>
    </source>
</evidence>
<dbReference type="InterPro" id="IPR025509">
    <property type="entry name" value="DUF4396"/>
</dbReference>
<keyword evidence="1" id="KW-1133">Transmembrane helix</keyword>
<keyword evidence="1" id="KW-0472">Membrane</keyword>
<feature type="transmembrane region" description="Helical" evidence="1">
    <location>
        <begin position="31"/>
        <end position="51"/>
    </location>
</feature>
<keyword evidence="1" id="KW-0812">Transmembrane</keyword>
<name>A0A382XYE6_9ZZZZ</name>